<feature type="coiled-coil region" evidence="1">
    <location>
        <begin position="90"/>
        <end position="117"/>
    </location>
</feature>
<gene>
    <name evidence="4" type="ORF">RDB_LOCUS114149</name>
</gene>
<dbReference type="EMBL" id="CAJMXA010003548">
    <property type="protein sequence ID" value="CAE6502288.1"/>
    <property type="molecule type" value="Genomic_DNA"/>
</dbReference>
<feature type="compositionally biased region" description="Polar residues" evidence="2">
    <location>
        <begin position="527"/>
        <end position="538"/>
    </location>
</feature>
<evidence type="ECO:0000256" key="2">
    <source>
        <dbReference type="SAM" id="MobiDB-lite"/>
    </source>
</evidence>
<organism evidence="4 5">
    <name type="scientific">Rhizoctonia solani</name>
    <dbReference type="NCBI Taxonomy" id="456999"/>
    <lineage>
        <taxon>Eukaryota</taxon>
        <taxon>Fungi</taxon>
        <taxon>Dikarya</taxon>
        <taxon>Basidiomycota</taxon>
        <taxon>Agaricomycotina</taxon>
        <taxon>Agaricomycetes</taxon>
        <taxon>Cantharellales</taxon>
        <taxon>Ceratobasidiaceae</taxon>
        <taxon>Rhizoctonia</taxon>
    </lineage>
</organism>
<proteinExistence type="predicted"/>
<dbReference type="PANTHER" id="PTHR44329:SF214">
    <property type="entry name" value="PROTEIN KINASE DOMAIN-CONTAINING PROTEIN"/>
    <property type="match status" value="1"/>
</dbReference>
<feature type="coiled-coil region" evidence="1">
    <location>
        <begin position="335"/>
        <end position="369"/>
    </location>
</feature>
<feature type="region of interest" description="Disordered" evidence="2">
    <location>
        <begin position="1"/>
        <end position="48"/>
    </location>
</feature>
<dbReference type="Proteomes" id="UP000663853">
    <property type="component" value="Unassembled WGS sequence"/>
</dbReference>
<keyword evidence="1" id="KW-0175">Coiled coil</keyword>
<feature type="region of interest" description="Disordered" evidence="2">
    <location>
        <begin position="684"/>
        <end position="732"/>
    </location>
</feature>
<dbReference type="InterPro" id="IPR011009">
    <property type="entry name" value="Kinase-like_dom_sf"/>
</dbReference>
<dbReference type="PANTHER" id="PTHR44329">
    <property type="entry name" value="SERINE/THREONINE-PROTEIN KINASE TNNI3K-RELATED"/>
    <property type="match status" value="1"/>
</dbReference>
<dbReference type="Pfam" id="PF07714">
    <property type="entry name" value="PK_Tyr_Ser-Thr"/>
    <property type="match status" value="1"/>
</dbReference>
<feature type="domain" description="Protein kinase" evidence="3">
    <location>
        <begin position="764"/>
        <end position="918"/>
    </location>
</feature>
<name>A0A8H3HER4_9AGAM</name>
<comment type="caution">
    <text evidence="4">The sequence shown here is derived from an EMBL/GenBank/DDBJ whole genome shotgun (WGS) entry which is preliminary data.</text>
</comment>
<dbReference type="PROSITE" id="PS50011">
    <property type="entry name" value="PROTEIN_KINASE_DOM"/>
    <property type="match status" value="1"/>
</dbReference>
<accession>A0A8H3HER4</accession>
<dbReference type="AlphaFoldDB" id="A0A8H3HER4"/>
<sequence>MGFISPDMFRSPSPAYWRPPTATGLNLTDPLRADYRPPPSSHGYPLLQRKPMWKQVQKEARYSLSAAEEALARRRARRSRGDSEYDERFLAQEEQRLQLERNRVAKLRADNNEWLSQLVRKETDRIHAAMIEDELEGRLTADESAWLENNIQKRKAEAERQSMKRVQEEAERLRKLEEEEEAAKLRATQAEELAQAVRECRILPIPHPEELLLDPASFTTTSEDDSTDLWNEVRNAYEEHRLPRPHSAFQFQFQSQSQSHYRPQRTYESSIHRMPIALADEPSPIHNVGIATQQQWADSLRAEWDRRSRAHEEYHHHDPEAIATTEETEYRERQVARATREAQEAAAARKAFEEELKAFKERKAFGEERKRLEYERRMRKNEEDLRKQGRQLTFCDIPRPVLMLIHSVEELQPGAIGKFLLSPCHSHTKTRKMRLDDALIQWHPDTFAHPFDDRINKEVWPEIVAGINSVACAIKLLINESGGVPVRELALKEESSQEQVAMSTDNATIYTDSVAASTSGTPGGINDTGSNGNPSRHTNPPYEQAFPGQQSALGLSVLDTWNSYQSRCSALSASSPSQRIGFRDIPWPLLHVPEGPESITPESVSTFILSPSHSQGKSRKERLRDANSLNESPDKKPTRVFTPAPREPKQDTFRTASAIPEVTEEGDRLGTFDLSVLSSISELEVGHTDKPDSPINPSAPDATERGVHDNSESGQEVNGEQASKAFKHEPRTEVISRQMPVSEVVSHLVVHGCQDLTHTVDHNTFSEYAISKSGFSDVYHARLEDSTQVAIKVLRISIHNLAESPKHLKHAARELHTWSKCKHPNVLPLLGFGVFRGGIGMVSPWMGQGTLPRYLERNPDANRCNLCIQICIGLAYLHEIEIIHGDLKGANVLISDDGYRFWEFSSLGPEHEVHADNK</sequence>
<evidence type="ECO:0000256" key="1">
    <source>
        <dbReference type="SAM" id="Coils"/>
    </source>
</evidence>
<feature type="compositionally biased region" description="Basic and acidic residues" evidence="2">
    <location>
        <begin position="702"/>
        <end position="711"/>
    </location>
</feature>
<dbReference type="SUPFAM" id="SSF56112">
    <property type="entry name" value="Protein kinase-like (PK-like)"/>
    <property type="match status" value="1"/>
</dbReference>
<evidence type="ECO:0000259" key="3">
    <source>
        <dbReference type="PROSITE" id="PS50011"/>
    </source>
</evidence>
<dbReference type="InterPro" id="IPR001245">
    <property type="entry name" value="Ser-Thr/Tyr_kinase_cat_dom"/>
</dbReference>
<dbReference type="GO" id="GO:0004674">
    <property type="term" value="F:protein serine/threonine kinase activity"/>
    <property type="evidence" value="ECO:0007669"/>
    <property type="project" value="TreeGrafter"/>
</dbReference>
<protein>
    <recommendedName>
        <fullName evidence="3">Protein kinase domain-containing protein</fullName>
    </recommendedName>
</protein>
<dbReference type="InterPro" id="IPR000719">
    <property type="entry name" value="Prot_kinase_dom"/>
</dbReference>
<dbReference type="InterPro" id="IPR051681">
    <property type="entry name" value="Ser/Thr_Kinases-Pseudokinases"/>
</dbReference>
<feature type="region of interest" description="Disordered" evidence="2">
    <location>
        <begin position="515"/>
        <end position="539"/>
    </location>
</feature>
<dbReference type="SMART" id="SM00220">
    <property type="entry name" value="S_TKc"/>
    <property type="match status" value="1"/>
</dbReference>
<feature type="region of interest" description="Disordered" evidence="2">
    <location>
        <begin position="609"/>
        <end position="659"/>
    </location>
</feature>
<feature type="coiled-coil region" evidence="1">
    <location>
        <begin position="149"/>
        <end position="193"/>
    </location>
</feature>
<feature type="compositionally biased region" description="Polar residues" evidence="2">
    <location>
        <begin position="712"/>
        <end position="721"/>
    </location>
</feature>
<dbReference type="InterPro" id="IPR008271">
    <property type="entry name" value="Ser/Thr_kinase_AS"/>
</dbReference>
<dbReference type="GO" id="GO:0005524">
    <property type="term" value="F:ATP binding"/>
    <property type="evidence" value="ECO:0007669"/>
    <property type="project" value="InterPro"/>
</dbReference>
<evidence type="ECO:0000313" key="4">
    <source>
        <dbReference type="EMBL" id="CAE6502288.1"/>
    </source>
</evidence>
<dbReference type="Gene3D" id="1.10.510.10">
    <property type="entry name" value="Transferase(Phosphotransferase) domain 1"/>
    <property type="match status" value="1"/>
</dbReference>
<reference evidence="4" key="1">
    <citation type="submission" date="2021-01" db="EMBL/GenBank/DDBJ databases">
        <authorList>
            <person name="Kaushik A."/>
        </authorList>
    </citation>
    <scope>NUCLEOTIDE SEQUENCE</scope>
    <source>
        <strain evidence="4">AG6-10EEA</strain>
    </source>
</reference>
<dbReference type="PROSITE" id="PS00108">
    <property type="entry name" value="PROTEIN_KINASE_ST"/>
    <property type="match status" value="1"/>
</dbReference>
<evidence type="ECO:0000313" key="5">
    <source>
        <dbReference type="Proteomes" id="UP000663853"/>
    </source>
</evidence>